<dbReference type="InterPro" id="IPR011701">
    <property type="entry name" value="MFS"/>
</dbReference>
<feature type="transmembrane region" description="Helical" evidence="8">
    <location>
        <begin position="35"/>
        <end position="56"/>
    </location>
</feature>
<dbReference type="InterPro" id="IPR004638">
    <property type="entry name" value="EmrB-like"/>
</dbReference>
<name>A0A1B7LBD4_9FIRM</name>
<sequence>MVLVLGAFMAILDSSIVNVALPKMMAIFGVGADKIQWVLTGYLLTSGVVVPVTGYLGDRLGYKRVYILALAVFTAGSALCSLAWNENALIAARVLQAIGGGAIMPVSMAMNYRIVPRDKIGLALGIWGIAISMGPAIGPTLGGYLVDNFSWQMIFTINIPIGIFAVLLSGMLLPPTPGRSDLRFDLPGFIFCTGGCFAILLALSEGQDKGWTSQYIVTLLVAGIFAMILFVIWELFFPEPMLDVRLMRNPVFAASIAGTTIITIGLFSAVFLIPIYAQNLLGYTPMQTGLLMMPMALTMGVMMPLSGRLFDRLGAVPLSLTGLVVLIYATYLLHDLSLETSYHHLQFLMILRAVGLGLCMMPLNTAGMNAIPRALVGRASALNNLARQISASMGIAYLTYVMLERQTEHAAWLSGTVSYSSPGTMSFLSRLQAHFAGSLPGGAGREAALGTLSMLVHQKAMILAIQDTFLVSMIIVIFAIPAVFFLGKRRVEAALQAERARLAGASNTKAGVAAGGAVAGA</sequence>
<keyword evidence="4" id="KW-1003">Cell membrane</keyword>
<feature type="domain" description="Major facilitator superfamily (MFS) profile" evidence="9">
    <location>
        <begin position="1"/>
        <end position="491"/>
    </location>
</feature>
<feature type="transmembrane region" description="Helical" evidence="8">
    <location>
        <begin position="313"/>
        <end position="333"/>
    </location>
</feature>
<feature type="transmembrane region" description="Helical" evidence="8">
    <location>
        <begin position="460"/>
        <end position="486"/>
    </location>
</feature>
<dbReference type="CDD" id="cd17503">
    <property type="entry name" value="MFS_LmrB_MDR_like"/>
    <property type="match status" value="1"/>
</dbReference>
<dbReference type="AlphaFoldDB" id="A0A1B7LBD4"/>
<dbReference type="Gene3D" id="1.20.1250.20">
    <property type="entry name" value="MFS general substrate transporter like domains"/>
    <property type="match status" value="1"/>
</dbReference>
<dbReference type="SUPFAM" id="SSF103473">
    <property type="entry name" value="MFS general substrate transporter"/>
    <property type="match status" value="2"/>
</dbReference>
<evidence type="ECO:0000313" key="10">
    <source>
        <dbReference type="EMBL" id="OAT79846.1"/>
    </source>
</evidence>
<keyword evidence="11" id="KW-1185">Reference proteome</keyword>
<feature type="transmembrane region" description="Helical" evidence="8">
    <location>
        <begin position="249"/>
        <end position="277"/>
    </location>
</feature>
<dbReference type="PRINTS" id="PR01036">
    <property type="entry name" value="TCRTETB"/>
</dbReference>
<comment type="similarity">
    <text evidence="2">Belongs to the major facilitator superfamily. EmrB family.</text>
</comment>
<proteinExistence type="inferred from homology"/>
<dbReference type="PANTHER" id="PTHR42718">
    <property type="entry name" value="MAJOR FACILITATOR SUPERFAMILY MULTIDRUG TRANSPORTER MFSC"/>
    <property type="match status" value="1"/>
</dbReference>
<comment type="caution">
    <text evidence="10">The sequence shown here is derived from an EMBL/GenBank/DDBJ whole genome shotgun (WGS) entry which is preliminary data.</text>
</comment>
<feature type="transmembrane region" description="Helical" evidence="8">
    <location>
        <begin position="215"/>
        <end position="237"/>
    </location>
</feature>
<keyword evidence="7 8" id="KW-0472">Membrane</keyword>
<feature type="transmembrane region" description="Helical" evidence="8">
    <location>
        <begin position="184"/>
        <end position="203"/>
    </location>
</feature>
<evidence type="ECO:0000256" key="1">
    <source>
        <dbReference type="ARBA" id="ARBA00004651"/>
    </source>
</evidence>
<dbReference type="OrthoDB" id="102502at2"/>
<feature type="transmembrane region" description="Helical" evidence="8">
    <location>
        <begin position="149"/>
        <end position="172"/>
    </location>
</feature>
<dbReference type="InterPro" id="IPR020846">
    <property type="entry name" value="MFS_dom"/>
</dbReference>
<protein>
    <submittedName>
        <fullName evidence="10">MFS transporter</fullName>
    </submittedName>
</protein>
<feature type="transmembrane region" description="Helical" evidence="8">
    <location>
        <begin position="90"/>
        <end position="108"/>
    </location>
</feature>
<evidence type="ECO:0000256" key="2">
    <source>
        <dbReference type="ARBA" id="ARBA00008537"/>
    </source>
</evidence>
<feature type="transmembrane region" description="Helical" evidence="8">
    <location>
        <begin position="120"/>
        <end position="137"/>
    </location>
</feature>
<dbReference type="Proteomes" id="UP000078532">
    <property type="component" value="Unassembled WGS sequence"/>
</dbReference>
<dbReference type="PROSITE" id="PS50850">
    <property type="entry name" value="MFS"/>
    <property type="match status" value="1"/>
</dbReference>
<keyword evidence="6 8" id="KW-1133">Transmembrane helix</keyword>
<dbReference type="Gene3D" id="1.20.1720.10">
    <property type="entry name" value="Multidrug resistance protein D"/>
    <property type="match status" value="1"/>
</dbReference>
<dbReference type="NCBIfam" id="TIGR00711">
    <property type="entry name" value="efflux_EmrB"/>
    <property type="match status" value="1"/>
</dbReference>
<organism evidence="10 11">
    <name type="scientific">Desulfotomaculum copahuensis</name>
    <dbReference type="NCBI Taxonomy" id="1838280"/>
    <lineage>
        <taxon>Bacteria</taxon>
        <taxon>Bacillati</taxon>
        <taxon>Bacillota</taxon>
        <taxon>Clostridia</taxon>
        <taxon>Eubacteriales</taxon>
        <taxon>Desulfotomaculaceae</taxon>
        <taxon>Desulfotomaculum</taxon>
    </lineage>
</organism>
<reference evidence="10 11" key="1">
    <citation type="submission" date="2016-04" db="EMBL/GenBank/DDBJ databases">
        <authorList>
            <person name="Evans L.H."/>
            <person name="Alamgir A."/>
            <person name="Owens N."/>
            <person name="Weber N.D."/>
            <person name="Virtaneva K."/>
            <person name="Barbian K."/>
            <person name="Babar A."/>
            <person name="Rosenke K."/>
        </authorList>
    </citation>
    <scope>NUCLEOTIDE SEQUENCE [LARGE SCALE GENOMIC DNA]</scope>
    <source>
        <strain evidence="10 11">LMa1</strain>
    </source>
</reference>
<evidence type="ECO:0000256" key="3">
    <source>
        <dbReference type="ARBA" id="ARBA00022448"/>
    </source>
</evidence>
<dbReference type="EMBL" id="LYVF01000192">
    <property type="protein sequence ID" value="OAT79846.1"/>
    <property type="molecule type" value="Genomic_DNA"/>
</dbReference>
<feature type="transmembrane region" description="Helical" evidence="8">
    <location>
        <begin position="385"/>
        <end position="403"/>
    </location>
</feature>
<keyword evidence="5 8" id="KW-0812">Transmembrane</keyword>
<dbReference type="GO" id="GO:0022857">
    <property type="term" value="F:transmembrane transporter activity"/>
    <property type="evidence" value="ECO:0007669"/>
    <property type="project" value="InterPro"/>
</dbReference>
<gene>
    <name evidence="10" type="ORF">A6M21_15380</name>
</gene>
<dbReference type="STRING" id="1838280.A6M21_15380"/>
<evidence type="ECO:0000256" key="6">
    <source>
        <dbReference type="ARBA" id="ARBA00022989"/>
    </source>
</evidence>
<feature type="transmembrane region" description="Helical" evidence="8">
    <location>
        <begin position="289"/>
        <end position="306"/>
    </location>
</feature>
<dbReference type="InterPro" id="IPR036259">
    <property type="entry name" value="MFS_trans_sf"/>
</dbReference>
<evidence type="ECO:0000256" key="8">
    <source>
        <dbReference type="SAM" id="Phobius"/>
    </source>
</evidence>
<dbReference type="PANTHER" id="PTHR42718:SF9">
    <property type="entry name" value="MAJOR FACILITATOR SUPERFAMILY MULTIDRUG TRANSPORTER MFSC"/>
    <property type="match status" value="1"/>
</dbReference>
<keyword evidence="3" id="KW-0813">Transport</keyword>
<dbReference type="GO" id="GO:0005886">
    <property type="term" value="C:plasma membrane"/>
    <property type="evidence" value="ECO:0007669"/>
    <property type="project" value="UniProtKB-SubCell"/>
</dbReference>
<evidence type="ECO:0000256" key="5">
    <source>
        <dbReference type="ARBA" id="ARBA00022692"/>
    </source>
</evidence>
<dbReference type="Pfam" id="PF07690">
    <property type="entry name" value="MFS_1"/>
    <property type="match status" value="1"/>
</dbReference>
<comment type="subcellular location">
    <subcellularLocation>
        <location evidence="1">Cell membrane</location>
        <topology evidence="1">Multi-pass membrane protein</topology>
    </subcellularLocation>
</comment>
<evidence type="ECO:0000313" key="11">
    <source>
        <dbReference type="Proteomes" id="UP000078532"/>
    </source>
</evidence>
<evidence type="ECO:0000256" key="7">
    <source>
        <dbReference type="ARBA" id="ARBA00023136"/>
    </source>
</evidence>
<accession>A0A1B7LBD4</accession>
<feature type="transmembrane region" description="Helical" evidence="8">
    <location>
        <begin position="345"/>
        <end position="364"/>
    </location>
</feature>
<evidence type="ECO:0000259" key="9">
    <source>
        <dbReference type="PROSITE" id="PS50850"/>
    </source>
</evidence>
<feature type="transmembrane region" description="Helical" evidence="8">
    <location>
        <begin position="65"/>
        <end position="84"/>
    </location>
</feature>
<evidence type="ECO:0000256" key="4">
    <source>
        <dbReference type="ARBA" id="ARBA00022475"/>
    </source>
</evidence>